<name>A0ABR5A7R9_9BACL</name>
<proteinExistence type="predicted"/>
<reference evidence="2 3" key="1">
    <citation type="submission" date="2014-12" db="EMBL/GenBank/DDBJ databases">
        <title>Draft genome sequence of Cohnella kolymensis strain B-2846.</title>
        <authorList>
            <person name="Karlyshev A.V."/>
            <person name="Kudryashova E.B."/>
        </authorList>
    </citation>
    <scope>NUCLEOTIDE SEQUENCE [LARGE SCALE GENOMIC DNA]</scope>
    <source>
        <strain evidence="2 3">VKM B-2846</strain>
    </source>
</reference>
<sequence length="82" mass="9428">MKKVLLWVMGLLLSMSGFASAHAGEDYGSRYYPLLVDRCSNPTLRSTSRGFFNAEKRQDSIKLYFTRLKSVIITIPWKIKQP</sequence>
<feature type="signal peptide" evidence="1">
    <location>
        <begin position="1"/>
        <end position="21"/>
    </location>
</feature>
<dbReference type="Proteomes" id="UP000054526">
    <property type="component" value="Unassembled WGS sequence"/>
</dbReference>
<evidence type="ECO:0000313" key="3">
    <source>
        <dbReference type="Proteomes" id="UP000054526"/>
    </source>
</evidence>
<organism evidence="2 3">
    <name type="scientific">Cohnella kolymensis</name>
    <dbReference type="NCBI Taxonomy" id="1590652"/>
    <lineage>
        <taxon>Bacteria</taxon>
        <taxon>Bacillati</taxon>
        <taxon>Bacillota</taxon>
        <taxon>Bacilli</taxon>
        <taxon>Bacillales</taxon>
        <taxon>Paenibacillaceae</taxon>
        <taxon>Cohnella</taxon>
    </lineage>
</organism>
<dbReference type="RefSeq" id="WP_041059939.1">
    <property type="nucleotide sequence ID" value="NZ_JXAL01000002.1"/>
</dbReference>
<comment type="caution">
    <text evidence="2">The sequence shown here is derived from an EMBL/GenBank/DDBJ whole genome shotgun (WGS) entry which is preliminary data.</text>
</comment>
<keyword evidence="3" id="KW-1185">Reference proteome</keyword>
<gene>
    <name evidence="2" type="ORF">SD71_03850</name>
</gene>
<accession>A0ABR5A7R9</accession>
<keyword evidence="1" id="KW-0732">Signal</keyword>
<dbReference type="EMBL" id="JXAL01000002">
    <property type="protein sequence ID" value="KIL37109.1"/>
    <property type="molecule type" value="Genomic_DNA"/>
</dbReference>
<evidence type="ECO:0000313" key="2">
    <source>
        <dbReference type="EMBL" id="KIL37109.1"/>
    </source>
</evidence>
<feature type="chain" id="PRO_5046815377" evidence="1">
    <location>
        <begin position="22"/>
        <end position="82"/>
    </location>
</feature>
<protein>
    <submittedName>
        <fullName evidence="2">Uncharacterized protein</fullName>
    </submittedName>
</protein>
<evidence type="ECO:0000256" key="1">
    <source>
        <dbReference type="SAM" id="SignalP"/>
    </source>
</evidence>